<keyword evidence="3" id="KW-1133">Transmembrane helix</keyword>
<feature type="transmembrane region" description="Helical" evidence="3">
    <location>
        <begin position="39"/>
        <end position="59"/>
    </location>
</feature>
<dbReference type="InterPro" id="IPR029033">
    <property type="entry name" value="His_PPase_superfam"/>
</dbReference>
<dbReference type="PANTHER" id="PTHR11567">
    <property type="entry name" value="ACID PHOSPHATASE-RELATED"/>
    <property type="match status" value="1"/>
</dbReference>
<organism evidence="4 5">
    <name type="scientific">Frankliniella fusca</name>
    <dbReference type="NCBI Taxonomy" id="407009"/>
    <lineage>
        <taxon>Eukaryota</taxon>
        <taxon>Metazoa</taxon>
        <taxon>Ecdysozoa</taxon>
        <taxon>Arthropoda</taxon>
        <taxon>Hexapoda</taxon>
        <taxon>Insecta</taxon>
        <taxon>Pterygota</taxon>
        <taxon>Neoptera</taxon>
        <taxon>Paraneoptera</taxon>
        <taxon>Thysanoptera</taxon>
        <taxon>Terebrantia</taxon>
        <taxon>Thripoidea</taxon>
        <taxon>Thripidae</taxon>
        <taxon>Frankliniella</taxon>
    </lineage>
</organism>
<evidence type="ECO:0000256" key="1">
    <source>
        <dbReference type="ARBA" id="ARBA00000032"/>
    </source>
</evidence>
<keyword evidence="3" id="KW-0812">Transmembrane</keyword>
<name>A0AAE1HQU0_9NEOP</name>
<sequence length="425" mass="47763">MSTDSAGYRHRGGGDRTPIFSRFSITNNLIRQRSQRMKCITVSLLGFAIFCILFAYVAFGENETNSKASMKVAYVIFRHGDRNPTESYPTDPYNDVKFWSGGWGALTNVRFCLLSVPAKGKLQMYNLGLFLRARYKDLLSDVYLSERLLVRSSYNDRCLMSAGALLAGLQPPSASEIWLPGLNWQPIPVHSTPRSLDQLIVVKKRCPIYEDELKNAYKSEDIIKLDSENANLYQYISTHSGQNVSSVLDVEFLFNTLEIEEAKGLLLPEWTKDIYPQPMKAIATKSLEVFTHNLMMKRLMGGPLLNDVKVKMLENQKQSERKPQVFLISGHDVTIINIMRSLGFNDAPKPEIGAAILFELHAGPPGKSENTDHVKIFYMNSSSTIDPVQLTLPGCSQLCSFHDFTSVLTPIAITPSEWEALCQSE</sequence>
<evidence type="ECO:0000256" key="3">
    <source>
        <dbReference type="SAM" id="Phobius"/>
    </source>
</evidence>
<protein>
    <submittedName>
        <fullName evidence="4">Venom acid phosphatase Acph-1</fullName>
    </submittedName>
</protein>
<dbReference type="PANTHER" id="PTHR11567:SF19">
    <property type="entry name" value="GH19849P"/>
    <property type="match status" value="1"/>
</dbReference>
<gene>
    <name evidence="4" type="ORF">KUF71_013928</name>
</gene>
<dbReference type="GO" id="GO:0003993">
    <property type="term" value="F:acid phosphatase activity"/>
    <property type="evidence" value="ECO:0007669"/>
    <property type="project" value="UniProtKB-EC"/>
</dbReference>
<keyword evidence="3" id="KW-0472">Membrane</keyword>
<dbReference type="Gene3D" id="3.40.50.1240">
    <property type="entry name" value="Phosphoglycerate mutase-like"/>
    <property type="match status" value="1"/>
</dbReference>
<evidence type="ECO:0000313" key="4">
    <source>
        <dbReference type="EMBL" id="KAK3925679.1"/>
    </source>
</evidence>
<evidence type="ECO:0000256" key="2">
    <source>
        <dbReference type="ARBA" id="ARBA00005375"/>
    </source>
</evidence>
<reference evidence="4" key="2">
    <citation type="journal article" date="2023" name="BMC Genomics">
        <title>Pest status, molecular evolution, and epigenetic factors derived from the genome assembly of Frankliniella fusca, a thysanopteran phytovirus vector.</title>
        <authorList>
            <person name="Catto M.A."/>
            <person name="Labadie P.E."/>
            <person name="Jacobson A.L."/>
            <person name="Kennedy G.G."/>
            <person name="Srinivasan R."/>
            <person name="Hunt B.G."/>
        </authorList>
    </citation>
    <scope>NUCLEOTIDE SEQUENCE</scope>
    <source>
        <strain evidence="4">PL_HMW_Pooled</strain>
    </source>
</reference>
<dbReference type="Pfam" id="PF00328">
    <property type="entry name" value="His_Phos_2"/>
    <property type="match status" value="1"/>
</dbReference>
<dbReference type="InterPro" id="IPR000560">
    <property type="entry name" value="His_Pase_clade-2"/>
</dbReference>
<dbReference type="InterPro" id="IPR033379">
    <property type="entry name" value="Acid_Pase_AS"/>
</dbReference>
<dbReference type="PROSITE" id="PS00616">
    <property type="entry name" value="HIS_ACID_PHOSPHAT_1"/>
    <property type="match status" value="1"/>
</dbReference>
<dbReference type="EMBL" id="JAHWGI010001240">
    <property type="protein sequence ID" value="KAK3925679.1"/>
    <property type="molecule type" value="Genomic_DNA"/>
</dbReference>
<dbReference type="InterPro" id="IPR050645">
    <property type="entry name" value="Histidine_acid_phosphatase"/>
</dbReference>
<comment type="similarity">
    <text evidence="2">Belongs to the histidine acid phosphatase family.</text>
</comment>
<proteinExistence type="inferred from homology"/>
<keyword evidence="5" id="KW-1185">Reference proteome</keyword>
<dbReference type="AlphaFoldDB" id="A0AAE1HQU0"/>
<comment type="caution">
    <text evidence="4">The sequence shown here is derived from an EMBL/GenBank/DDBJ whole genome shotgun (WGS) entry which is preliminary data.</text>
</comment>
<reference evidence="4" key="1">
    <citation type="submission" date="2021-07" db="EMBL/GenBank/DDBJ databases">
        <authorList>
            <person name="Catto M.A."/>
            <person name="Jacobson A."/>
            <person name="Kennedy G."/>
            <person name="Labadie P."/>
            <person name="Hunt B.G."/>
            <person name="Srinivasan R."/>
        </authorList>
    </citation>
    <scope>NUCLEOTIDE SEQUENCE</scope>
    <source>
        <strain evidence="4">PL_HMW_Pooled</strain>
        <tissue evidence="4">Head</tissue>
    </source>
</reference>
<evidence type="ECO:0000313" key="5">
    <source>
        <dbReference type="Proteomes" id="UP001219518"/>
    </source>
</evidence>
<accession>A0AAE1HQU0</accession>
<dbReference type="Proteomes" id="UP001219518">
    <property type="component" value="Unassembled WGS sequence"/>
</dbReference>
<dbReference type="CDD" id="cd07061">
    <property type="entry name" value="HP_HAP_like"/>
    <property type="match status" value="1"/>
</dbReference>
<dbReference type="SUPFAM" id="SSF53254">
    <property type="entry name" value="Phosphoglycerate mutase-like"/>
    <property type="match status" value="1"/>
</dbReference>
<comment type="catalytic activity">
    <reaction evidence="1">
        <text>a phosphate monoester + H2O = an alcohol + phosphate</text>
        <dbReference type="Rhea" id="RHEA:15017"/>
        <dbReference type="ChEBI" id="CHEBI:15377"/>
        <dbReference type="ChEBI" id="CHEBI:30879"/>
        <dbReference type="ChEBI" id="CHEBI:43474"/>
        <dbReference type="ChEBI" id="CHEBI:67140"/>
        <dbReference type="EC" id="3.1.3.2"/>
    </reaction>
</comment>